<proteinExistence type="predicted"/>
<feature type="transmembrane region" description="Helical" evidence="8">
    <location>
        <begin position="230"/>
        <end position="253"/>
    </location>
</feature>
<feature type="transmembrane region" description="Helical" evidence="8">
    <location>
        <begin position="394"/>
        <end position="413"/>
    </location>
</feature>
<dbReference type="Proteomes" id="UP000216052">
    <property type="component" value="Chromosome"/>
</dbReference>
<feature type="transmembrane region" description="Helical" evidence="8">
    <location>
        <begin position="192"/>
        <end position="218"/>
    </location>
</feature>
<dbReference type="PANTHER" id="PTHR43495">
    <property type="entry name" value="GABA PERMEASE"/>
    <property type="match status" value="1"/>
</dbReference>
<feature type="transmembrane region" description="Helical" evidence="8">
    <location>
        <begin position="350"/>
        <end position="373"/>
    </location>
</feature>
<reference evidence="10" key="1">
    <citation type="submission" date="2024-05" db="EMBL/GenBank/DDBJ databases">
        <title>Isolation and characterization of Sporomusa carbonis sp. nov., a carboxydotrophic hydrogenogen in the genus of Sporomusa isolated from a charcoal burning pile.</title>
        <authorList>
            <person name="Boeer T."/>
            <person name="Rosenbaum F."/>
            <person name="Eysell L."/>
            <person name="Mueller V."/>
            <person name="Daniel R."/>
            <person name="Poehlein A."/>
        </authorList>
    </citation>
    <scope>NUCLEOTIDE SEQUENCE [LARGE SCALE GENOMIC DNA]</scope>
    <source>
        <strain evidence="10">DSM 3132</strain>
    </source>
</reference>
<feature type="transmembrane region" description="Helical" evidence="8">
    <location>
        <begin position="280"/>
        <end position="304"/>
    </location>
</feature>
<feature type="transmembrane region" description="Helical" evidence="8">
    <location>
        <begin position="120"/>
        <end position="139"/>
    </location>
</feature>
<evidence type="ECO:0000256" key="4">
    <source>
        <dbReference type="ARBA" id="ARBA00022970"/>
    </source>
</evidence>
<dbReference type="Gene3D" id="1.20.1740.10">
    <property type="entry name" value="Amino acid/polyamine transporter I"/>
    <property type="match status" value="1"/>
</dbReference>
<gene>
    <name evidence="10" type="primary">gabP</name>
    <name evidence="10" type="ORF">SPACI_002760</name>
</gene>
<dbReference type="Pfam" id="PF00324">
    <property type="entry name" value="AA_permease"/>
    <property type="match status" value="1"/>
</dbReference>
<evidence type="ECO:0000256" key="5">
    <source>
        <dbReference type="ARBA" id="ARBA00022989"/>
    </source>
</evidence>
<evidence type="ECO:0000256" key="1">
    <source>
        <dbReference type="ARBA" id="ARBA00004141"/>
    </source>
</evidence>
<feature type="transmembrane region" description="Helical" evidence="8">
    <location>
        <begin position="151"/>
        <end position="172"/>
    </location>
</feature>
<feature type="transmembrane region" description="Helical" evidence="8">
    <location>
        <begin position="419"/>
        <end position="437"/>
    </location>
</feature>
<evidence type="ECO:0000313" key="10">
    <source>
        <dbReference type="EMBL" id="XFO70288.1"/>
    </source>
</evidence>
<feature type="transmembrane region" description="Helical" evidence="8">
    <location>
        <begin position="79"/>
        <end position="100"/>
    </location>
</feature>
<evidence type="ECO:0000256" key="7">
    <source>
        <dbReference type="SAM" id="MobiDB-lite"/>
    </source>
</evidence>
<evidence type="ECO:0000256" key="8">
    <source>
        <dbReference type="SAM" id="Phobius"/>
    </source>
</evidence>
<dbReference type="PIRSF" id="PIRSF006060">
    <property type="entry name" value="AA_transporter"/>
    <property type="match status" value="1"/>
</dbReference>
<dbReference type="PANTHER" id="PTHR43495:SF5">
    <property type="entry name" value="GAMMA-AMINOBUTYRIC ACID PERMEASE"/>
    <property type="match status" value="1"/>
</dbReference>
<evidence type="ECO:0000259" key="9">
    <source>
        <dbReference type="Pfam" id="PF00324"/>
    </source>
</evidence>
<evidence type="ECO:0000256" key="3">
    <source>
        <dbReference type="ARBA" id="ARBA00022692"/>
    </source>
</evidence>
<feature type="transmembrane region" description="Helical" evidence="8">
    <location>
        <begin position="325"/>
        <end position="344"/>
    </location>
</feature>
<comment type="subcellular location">
    <subcellularLocation>
        <location evidence="1">Membrane</location>
        <topology evidence="1">Multi-pass membrane protein</topology>
    </subcellularLocation>
</comment>
<accession>A0ABZ3IWP3</accession>
<feature type="region of interest" description="Disordered" evidence="7">
    <location>
        <begin position="473"/>
        <end position="497"/>
    </location>
</feature>
<keyword evidence="6 8" id="KW-0472">Membrane</keyword>
<keyword evidence="2" id="KW-0813">Transport</keyword>
<keyword evidence="4" id="KW-0029">Amino-acid transport</keyword>
<dbReference type="RefSeq" id="WP_093793844.1">
    <property type="nucleotide sequence ID" value="NZ_CP155571.1"/>
</dbReference>
<keyword evidence="5 8" id="KW-1133">Transmembrane helix</keyword>
<protein>
    <submittedName>
        <fullName evidence="10">GABA permease</fullName>
    </submittedName>
</protein>
<keyword evidence="11" id="KW-1185">Reference proteome</keyword>
<dbReference type="InterPro" id="IPR004841">
    <property type="entry name" value="AA-permease/SLC12A_dom"/>
</dbReference>
<feature type="transmembrane region" description="Helical" evidence="8">
    <location>
        <begin position="40"/>
        <end position="59"/>
    </location>
</feature>
<sequence length="497" mass="51999">MKHTGDNLSAWQLTIMALGTVIGGSFFLGSAVAIRAAGPAIVLAFVFGGVLVYAILYALSEMTVADPAPGSFRTFAERAFGPAVGFVVGWVYWIGLVLAMSSEAIAVSALLQNWLPGTSLPLLGATVIILVTVLNLLGADRLSKLEGALSAIKLLAIIGFVVLGAALIGGVMPGQAAVRAGALATEPLLPSGIGGVAGSMLIVMFAYAGFEIIGLAASETTEPDKTVPRAITYTVISLVGLYVSTVIALLLLVPTQVLTTEQSPLVTALAAWNLNWAGNAINSVLATAILSTMLAAMFGLGRMLRSLAEEGHAPVWLRDGGDIPYKGIVFSGVSMLIGLGLGLLLPAQVYLFLVSSGGFSLLFSYMVILLTHYKLRKLQGCPPRGKCQLPGFPVTSWAALGSLALIIASMPLIPGQGAGMFAGLGFVALFSLIYIVTKRLYEVKDRTDKKTWGKRSLGLANMQFETAAEIAARDKKAQARNSKRNGGAAEGDQREEE</sequence>
<keyword evidence="3 8" id="KW-0812">Transmembrane</keyword>
<evidence type="ECO:0000256" key="2">
    <source>
        <dbReference type="ARBA" id="ARBA00022448"/>
    </source>
</evidence>
<evidence type="ECO:0000256" key="6">
    <source>
        <dbReference type="ARBA" id="ARBA00023136"/>
    </source>
</evidence>
<organism evidence="10 11">
    <name type="scientific">Sporomusa acidovorans (strain ATCC 49682 / DSM 3132 / Mol)</name>
    <dbReference type="NCBI Taxonomy" id="1123286"/>
    <lineage>
        <taxon>Bacteria</taxon>
        <taxon>Bacillati</taxon>
        <taxon>Bacillota</taxon>
        <taxon>Negativicutes</taxon>
        <taxon>Selenomonadales</taxon>
        <taxon>Sporomusaceae</taxon>
        <taxon>Sporomusa</taxon>
    </lineage>
</organism>
<feature type="transmembrane region" description="Helical" evidence="8">
    <location>
        <begin position="12"/>
        <end position="34"/>
    </location>
</feature>
<feature type="domain" description="Amino acid permease/ SLC12A" evidence="9">
    <location>
        <begin position="13"/>
        <end position="446"/>
    </location>
</feature>
<dbReference type="EMBL" id="CP155571">
    <property type="protein sequence ID" value="XFO70288.1"/>
    <property type="molecule type" value="Genomic_DNA"/>
</dbReference>
<evidence type="ECO:0000313" key="11">
    <source>
        <dbReference type="Proteomes" id="UP000216052"/>
    </source>
</evidence>
<name>A0ABZ3IWP3_SPOA4</name>